<evidence type="ECO:0000313" key="1">
    <source>
        <dbReference type="EMBL" id="MFC4306651.1"/>
    </source>
</evidence>
<organism evidence="1 2">
    <name type="scientific">Cohnella boryungensis</name>
    <dbReference type="NCBI Taxonomy" id="768479"/>
    <lineage>
        <taxon>Bacteria</taxon>
        <taxon>Bacillati</taxon>
        <taxon>Bacillota</taxon>
        <taxon>Bacilli</taxon>
        <taxon>Bacillales</taxon>
        <taxon>Paenibacillaceae</taxon>
        <taxon>Cohnella</taxon>
    </lineage>
</organism>
<protein>
    <submittedName>
        <fullName evidence="1">YheC/YheD family protein</fullName>
    </submittedName>
</protein>
<sequence length="243" mass="27958">MIPVSIKRDKWTQYRILHASSTLASQLPETRLLNSNALQKLLIKYQGVVLKPRRGSFGRNILFVNRNKANAYRIHYEKKLSTIKGTRRLYKWINGKTRSRGYVVQRRLQLAQIKGRPFDIRIMVQRRKGASSPWKVTGSYAKVASQGYLITSVPSRIIPVSEALKQVGIGNRSMLVKANRTALLAAKRLGERFPKLRQVGFDIGIDGKRRVWIIEGNYNPSLVPFLLLKDSSIYRRIRGYQKH</sequence>
<dbReference type="Proteomes" id="UP001595755">
    <property type="component" value="Unassembled WGS sequence"/>
</dbReference>
<dbReference type="Gene3D" id="3.30.470.20">
    <property type="entry name" value="ATP-grasp fold, B domain"/>
    <property type="match status" value="1"/>
</dbReference>
<keyword evidence="2" id="KW-1185">Reference proteome</keyword>
<dbReference type="InterPro" id="IPR026838">
    <property type="entry name" value="YheC/D"/>
</dbReference>
<accession>A0ABV8SH57</accession>
<dbReference type="SUPFAM" id="SSF56059">
    <property type="entry name" value="Glutathione synthetase ATP-binding domain-like"/>
    <property type="match status" value="1"/>
</dbReference>
<reference evidence="2" key="1">
    <citation type="journal article" date="2019" name="Int. J. Syst. Evol. Microbiol.">
        <title>The Global Catalogue of Microorganisms (GCM) 10K type strain sequencing project: providing services to taxonomists for standard genome sequencing and annotation.</title>
        <authorList>
            <consortium name="The Broad Institute Genomics Platform"/>
            <consortium name="The Broad Institute Genome Sequencing Center for Infectious Disease"/>
            <person name="Wu L."/>
            <person name="Ma J."/>
        </authorList>
    </citation>
    <scope>NUCLEOTIDE SEQUENCE [LARGE SCALE GENOMIC DNA]</scope>
    <source>
        <strain evidence="2">CGMCC 4.1641</strain>
    </source>
</reference>
<dbReference type="RefSeq" id="WP_378127757.1">
    <property type="nucleotide sequence ID" value="NZ_JBHSED010000065.1"/>
</dbReference>
<proteinExistence type="predicted"/>
<dbReference type="Pfam" id="PF14398">
    <property type="entry name" value="ATPgrasp_YheCD"/>
    <property type="match status" value="1"/>
</dbReference>
<name>A0ABV8SH57_9BACL</name>
<evidence type="ECO:0000313" key="2">
    <source>
        <dbReference type="Proteomes" id="UP001595755"/>
    </source>
</evidence>
<gene>
    <name evidence="1" type="ORF">ACFO1S_24840</name>
</gene>
<dbReference type="EMBL" id="JBHSED010000065">
    <property type="protein sequence ID" value="MFC4306651.1"/>
    <property type="molecule type" value="Genomic_DNA"/>
</dbReference>
<comment type="caution">
    <text evidence="1">The sequence shown here is derived from an EMBL/GenBank/DDBJ whole genome shotgun (WGS) entry which is preliminary data.</text>
</comment>